<dbReference type="PRINTS" id="PR00398">
    <property type="entry name" value="STRDHORMONER"/>
</dbReference>
<dbReference type="SUPFAM" id="SSF48508">
    <property type="entry name" value="Nuclear receptor ligand-binding domain"/>
    <property type="match status" value="1"/>
</dbReference>
<dbReference type="InterPro" id="IPR001723">
    <property type="entry name" value="Nuclear_hrmn_rcpt"/>
</dbReference>
<gene>
    <name evidence="14" type="ORF">PFISCL1PPCAC_23771</name>
</gene>
<evidence type="ECO:0000256" key="5">
    <source>
        <dbReference type="ARBA" id="ARBA00022833"/>
    </source>
</evidence>
<evidence type="ECO:0000259" key="13">
    <source>
        <dbReference type="PROSITE" id="PS51843"/>
    </source>
</evidence>
<evidence type="ECO:0000256" key="2">
    <source>
        <dbReference type="ARBA" id="ARBA00005993"/>
    </source>
</evidence>
<keyword evidence="8" id="KW-0804">Transcription</keyword>
<keyword evidence="7" id="KW-0238">DNA-binding</keyword>
<evidence type="ECO:0008006" key="16">
    <source>
        <dbReference type="Google" id="ProtNLM"/>
    </source>
</evidence>
<feature type="domain" description="Nuclear receptor" evidence="12">
    <location>
        <begin position="10"/>
        <end position="86"/>
    </location>
</feature>
<dbReference type="GO" id="GO:0005634">
    <property type="term" value="C:nucleus"/>
    <property type="evidence" value="ECO:0007669"/>
    <property type="project" value="UniProtKB-SubCell"/>
</dbReference>
<evidence type="ECO:0000259" key="12">
    <source>
        <dbReference type="PROSITE" id="PS51030"/>
    </source>
</evidence>
<dbReference type="SMART" id="SM00430">
    <property type="entry name" value="HOLI"/>
    <property type="match status" value="1"/>
</dbReference>
<evidence type="ECO:0000256" key="3">
    <source>
        <dbReference type="ARBA" id="ARBA00022723"/>
    </source>
</evidence>
<keyword evidence="3" id="KW-0479">Metal-binding</keyword>
<evidence type="ECO:0000256" key="9">
    <source>
        <dbReference type="ARBA" id="ARBA00023170"/>
    </source>
</evidence>
<keyword evidence="6" id="KW-0805">Transcription regulation</keyword>
<dbReference type="PANTHER" id="PTHR46011:SF32">
    <property type="entry name" value="NUCLEAR HORMONE RECEPTOR FAMILY"/>
    <property type="match status" value="1"/>
</dbReference>
<feature type="region of interest" description="Disordered" evidence="11">
    <location>
        <begin position="85"/>
        <end position="110"/>
    </location>
</feature>
<dbReference type="GO" id="GO:0000978">
    <property type="term" value="F:RNA polymerase II cis-regulatory region sequence-specific DNA binding"/>
    <property type="evidence" value="ECO:0007669"/>
    <property type="project" value="InterPro"/>
</dbReference>
<dbReference type="Proteomes" id="UP001432322">
    <property type="component" value="Unassembled WGS sequence"/>
</dbReference>
<dbReference type="InterPro" id="IPR035500">
    <property type="entry name" value="NHR-like_dom_sf"/>
</dbReference>
<evidence type="ECO:0000256" key="7">
    <source>
        <dbReference type="ARBA" id="ARBA00023125"/>
    </source>
</evidence>
<dbReference type="CDD" id="cd06960">
    <property type="entry name" value="NR_DBD_HNF4A"/>
    <property type="match status" value="1"/>
</dbReference>
<dbReference type="EMBL" id="BTSY01000006">
    <property type="protein sequence ID" value="GMT32474.1"/>
    <property type="molecule type" value="Genomic_DNA"/>
</dbReference>
<dbReference type="InterPro" id="IPR001628">
    <property type="entry name" value="Znf_hrmn_rcpt"/>
</dbReference>
<dbReference type="PROSITE" id="PS51030">
    <property type="entry name" value="NUCLEAR_REC_DBD_2"/>
    <property type="match status" value="1"/>
</dbReference>
<sequence>MSRIQFASTSDACLVCGGRGDGAHFGAKEACRACAAFFRRTVSMGKNYECRGEHRCAVEASIRCICRACRYDKCIEIGMQPQNVQKRRDNHGPRATCSRDGDDQLQPDSTGAAGAAAVFISEDAGMPSLRRINTHHLQLRAVRRVLHHGGAVHIPVGAQLHDVDGINMREVGIVADFCLGSFPEIQTMEPRLRKRLYQLFFPTFIILECGWRTSLTANPERILLANGDYIDTADIATFYQSGGQPKQKVDSKTAVDIYTPSYTFFLEHVTLPLSRMGVDEYEMYALAALLFWDYDHEKMPTEVRPMAEVVRMEILKELTFYYRYVKRWSDETLRLPQLLLMLPALQRMTKRFVEDIEMGKVFNIYSLDALTYDIINLRG</sequence>
<keyword evidence="15" id="KW-1185">Reference proteome</keyword>
<evidence type="ECO:0000256" key="8">
    <source>
        <dbReference type="ARBA" id="ARBA00023163"/>
    </source>
</evidence>
<evidence type="ECO:0000256" key="11">
    <source>
        <dbReference type="SAM" id="MobiDB-lite"/>
    </source>
</evidence>
<dbReference type="PRINTS" id="PR00047">
    <property type="entry name" value="STROIDFINGER"/>
</dbReference>
<keyword evidence="5" id="KW-0862">Zinc</keyword>
<feature type="domain" description="NR LBD" evidence="13">
    <location>
        <begin position="121"/>
        <end position="378"/>
    </location>
</feature>
<dbReference type="Pfam" id="PF00105">
    <property type="entry name" value="zf-C4"/>
    <property type="match status" value="1"/>
</dbReference>
<evidence type="ECO:0000313" key="14">
    <source>
        <dbReference type="EMBL" id="GMT32474.1"/>
    </source>
</evidence>
<dbReference type="Pfam" id="PF00104">
    <property type="entry name" value="Hormone_recep"/>
    <property type="match status" value="1"/>
</dbReference>
<organism evidence="14 15">
    <name type="scientific">Pristionchus fissidentatus</name>
    <dbReference type="NCBI Taxonomy" id="1538716"/>
    <lineage>
        <taxon>Eukaryota</taxon>
        <taxon>Metazoa</taxon>
        <taxon>Ecdysozoa</taxon>
        <taxon>Nematoda</taxon>
        <taxon>Chromadorea</taxon>
        <taxon>Rhabditida</taxon>
        <taxon>Rhabditina</taxon>
        <taxon>Diplogasteromorpha</taxon>
        <taxon>Diplogasteroidea</taxon>
        <taxon>Neodiplogasteridae</taxon>
        <taxon>Pristionchus</taxon>
    </lineage>
</organism>
<keyword evidence="10" id="KW-0539">Nucleus</keyword>
<dbReference type="PROSITE" id="PS51843">
    <property type="entry name" value="NR_LBD"/>
    <property type="match status" value="1"/>
</dbReference>
<dbReference type="InterPro" id="IPR049636">
    <property type="entry name" value="HNF4-like_DBD"/>
</dbReference>
<dbReference type="AlphaFoldDB" id="A0AAV5WP37"/>
<evidence type="ECO:0000313" key="15">
    <source>
        <dbReference type="Proteomes" id="UP001432322"/>
    </source>
</evidence>
<dbReference type="PANTHER" id="PTHR46011">
    <property type="entry name" value="NUCLEAR HORMONE RECEPTOR FAMILY MEMBER NHR-86-RELATED"/>
    <property type="match status" value="1"/>
</dbReference>
<dbReference type="SUPFAM" id="SSF57716">
    <property type="entry name" value="Glucocorticoid receptor-like (DNA-binding domain)"/>
    <property type="match status" value="1"/>
</dbReference>
<keyword evidence="9" id="KW-0675">Receptor</keyword>
<evidence type="ECO:0000256" key="6">
    <source>
        <dbReference type="ARBA" id="ARBA00023015"/>
    </source>
</evidence>
<proteinExistence type="inferred from homology"/>
<protein>
    <recommendedName>
        <fullName evidence="16">Nuclear receptor</fullName>
    </recommendedName>
</protein>
<dbReference type="GO" id="GO:0008270">
    <property type="term" value="F:zinc ion binding"/>
    <property type="evidence" value="ECO:0007669"/>
    <property type="project" value="UniProtKB-KW"/>
</dbReference>
<keyword evidence="4" id="KW-0863">Zinc-finger</keyword>
<name>A0AAV5WP37_9BILA</name>
<reference evidence="14" key="1">
    <citation type="submission" date="2023-10" db="EMBL/GenBank/DDBJ databases">
        <title>Genome assembly of Pristionchus species.</title>
        <authorList>
            <person name="Yoshida K."/>
            <person name="Sommer R.J."/>
        </authorList>
    </citation>
    <scope>NUCLEOTIDE SEQUENCE</scope>
    <source>
        <strain evidence="14">RS5133</strain>
    </source>
</reference>
<evidence type="ECO:0000256" key="1">
    <source>
        <dbReference type="ARBA" id="ARBA00004123"/>
    </source>
</evidence>
<comment type="subcellular location">
    <subcellularLocation>
        <location evidence="1">Nucleus</location>
    </subcellularLocation>
</comment>
<dbReference type="Gene3D" id="3.30.50.10">
    <property type="entry name" value="Erythroid Transcription Factor GATA-1, subunit A"/>
    <property type="match status" value="1"/>
</dbReference>
<evidence type="ECO:0000256" key="4">
    <source>
        <dbReference type="ARBA" id="ARBA00022771"/>
    </source>
</evidence>
<dbReference type="SMART" id="SM00399">
    <property type="entry name" value="ZnF_C4"/>
    <property type="match status" value="1"/>
</dbReference>
<dbReference type="Gene3D" id="1.10.565.10">
    <property type="entry name" value="Retinoid X Receptor"/>
    <property type="match status" value="1"/>
</dbReference>
<accession>A0AAV5WP37</accession>
<evidence type="ECO:0000256" key="10">
    <source>
        <dbReference type="ARBA" id="ARBA00023242"/>
    </source>
</evidence>
<dbReference type="InterPro" id="IPR013088">
    <property type="entry name" value="Znf_NHR/GATA"/>
</dbReference>
<dbReference type="InterPro" id="IPR000536">
    <property type="entry name" value="Nucl_hrmn_rcpt_lig-bd"/>
</dbReference>
<dbReference type="GO" id="GO:0003700">
    <property type="term" value="F:DNA-binding transcription factor activity"/>
    <property type="evidence" value="ECO:0007669"/>
    <property type="project" value="InterPro"/>
</dbReference>
<comment type="caution">
    <text evidence="14">The sequence shown here is derived from an EMBL/GenBank/DDBJ whole genome shotgun (WGS) entry which is preliminary data.</text>
</comment>
<comment type="similarity">
    <text evidence="2">Belongs to the nuclear hormone receptor family.</text>
</comment>
<feature type="compositionally biased region" description="Basic and acidic residues" evidence="11">
    <location>
        <begin position="86"/>
        <end position="102"/>
    </location>
</feature>